<dbReference type="RefSeq" id="WP_179426905.1">
    <property type="nucleotide sequence ID" value="NZ_BAAAMP010000002.1"/>
</dbReference>
<dbReference type="EMBL" id="JACWMT010000001">
    <property type="protein sequence ID" value="MBD1269993.1"/>
    <property type="molecule type" value="Genomic_DNA"/>
</dbReference>
<keyword evidence="3" id="KW-1185">Reference proteome</keyword>
<dbReference type="Gene3D" id="3.30.1330.70">
    <property type="entry name" value="Holliday junction resolvase RusA"/>
    <property type="match status" value="1"/>
</dbReference>
<dbReference type="GO" id="GO:0000287">
    <property type="term" value="F:magnesium ion binding"/>
    <property type="evidence" value="ECO:0007669"/>
    <property type="project" value="InterPro"/>
</dbReference>
<dbReference type="Pfam" id="PF05866">
    <property type="entry name" value="RusA"/>
    <property type="match status" value="1"/>
</dbReference>
<dbReference type="SUPFAM" id="SSF103084">
    <property type="entry name" value="Holliday junction resolvase RusA"/>
    <property type="match status" value="1"/>
</dbReference>
<dbReference type="AlphaFoldDB" id="A0A8I0KLE8"/>
<evidence type="ECO:0000313" key="3">
    <source>
        <dbReference type="Proteomes" id="UP000587211"/>
    </source>
</evidence>
<dbReference type="EMBL" id="JACBZN010000001">
    <property type="protein sequence ID" value="NYI39349.1"/>
    <property type="molecule type" value="Genomic_DNA"/>
</dbReference>
<reference evidence="2 3" key="1">
    <citation type="submission" date="2020-07" db="EMBL/GenBank/DDBJ databases">
        <title>Sequencing the genomes of 1000 actinobacteria strains.</title>
        <authorList>
            <person name="Klenk H.-P."/>
        </authorList>
    </citation>
    <scope>NUCLEOTIDE SEQUENCE [LARGE SCALE GENOMIC DNA]</scope>
    <source>
        <strain evidence="2 3">DSM 19087</strain>
    </source>
</reference>
<dbReference type="Proteomes" id="UP000587211">
    <property type="component" value="Unassembled WGS sequence"/>
</dbReference>
<evidence type="ECO:0000313" key="2">
    <source>
        <dbReference type="EMBL" id="NYI39349.1"/>
    </source>
</evidence>
<proteinExistence type="predicted"/>
<dbReference type="InterPro" id="IPR036614">
    <property type="entry name" value="RusA-like_sf"/>
</dbReference>
<evidence type="ECO:0000313" key="4">
    <source>
        <dbReference type="Proteomes" id="UP000659061"/>
    </source>
</evidence>
<reference evidence="1" key="2">
    <citation type="submission" date="2020-09" db="EMBL/GenBank/DDBJ databases">
        <title>Novel species in genus Aeromicrobium.</title>
        <authorList>
            <person name="Zhang G."/>
        </authorList>
    </citation>
    <scope>NUCLEOTIDE SEQUENCE</scope>
    <source>
        <strain evidence="1">SSW1-57</strain>
    </source>
</reference>
<protein>
    <submittedName>
        <fullName evidence="1">RusA family crossover junction endodeoxyribonuclease</fullName>
    </submittedName>
</protein>
<gene>
    <name evidence="2" type="ORF">BJ975_002724</name>
    <name evidence="1" type="ORF">IDH50_07115</name>
</gene>
<dbReference type="InterPro" id="IPR008822">
    <property type="entry name" value="Endonuclease_RusA-like"/>
</dbReference>
<organism evidence="1 4">
    <name type="scientific">Aeromicrobium tamlense</name>
    <dbReference type="NCBI Taxonomy" id="375541"/>
    <lineage>
        <taxon>Bacteria</taxon>
        <taxon>Bacillati</taxon>
        <taxon>Actinomycetota</taxon>
        <taxon>Actinomycetes</taxon>
        <taxon>Propionibacteriales</taxon>
        <taxon>Nocardioidaceae</taxon>
        <taxon>Aeromicrobium</taxon>
    </lineage>
</organism>
<name>A0A8I0KLE8_9ACTN</name>
<accession>A0A8I0KLE8</accession>
<dbReference type="GO" id="GO:0006281">
    <property type="term" value="P:DNA repair"/>
    <property type="evidence" value="ECO:0007669"/>
    <property type="project" value="InterPro"/>
</dbReference>
<comment type="caution">
    <text evidence="1">The sequence shown here is derived from an EMBL/GenBank/DDBJ whole genome shotgun (WGS) entry which is preliminary data.</text>
</comment>
<sequence>MPAESITWFDVVEIYDQARVEIRSSVDPISLQASAGRKAEFRRELGAAVQQASRGIFTHDVEVTLTWYISESRRYQTHLVADLDNVMKPILDAVTGPDGILIDDNQIQSVKACWMTPGARGTGFDLTFEALMRDDFIEREGLTFVEFSANRCYPLPGLSVPGHEASFVNSWRIALARYQSLLEAGVDHGSAQSVLPLVRPFPRARLGRFMVRHESEFSEDGP</sequence>
<dbReference type="GO" id="GO:0006310">
    <property type="term" value="P:DNA recombination"/>
    <property type="evidence" value="ECO:0007669"/>
    <property type="project" value="InterPro"/>
</dbReference>
<dbReference type="Proteomes" id="UP000659061">
    <property type="component" value="Unassembled WGS sequence"/>
</dbReference>
<evidence type="ECO:0000313" key="1">
    <source>
        <dbReference type="EMBL" id="MBD1269993.1"/>
    </source>
</evidence>